<evidence type="ECO:0000313" key="2">
    <source>
        <dbReference type="Proteomes" id="UP000236725"/>
    </source>
</evidence>
<keyword evidence="2" id="KW-1185">Reference proteome</keyword>
<proteinExistence type="predicted"/>
<comment type="caution">
    <text evidence="1">The sequence shown here is derived from an EMBL/GenBank/DDBJ whole genome shotgun (WGS) entry which is preliminary data.</text>
</comment>
<accession>A0A8G2BXP8</accession>
<protein>
    <submittedName>
        <fullName evidence="1">Uncharacterized protein</fullName>
    </submittedName>
</protein>
<sequence length="59" mass="7115">MINKILRCKGNDNILNRKHFDNYIFQAQNDPLIHTRRKQLLKENDLLLQPTFISHFCFS</sequence>
<name>A0A8G2BXP8_9BACT</name>
<evidence type="ECO:0000313" key="1">
    <source>
        <dbReference type="EMBL" id="SEG07575.1"/>
    </source>
</evidence>
<dbReference type="EMBL" id="FNVS01000014">
    <property type="protein sequence ID" value="SEG07575.1"/>
    <property type="molecule type" value="Genomic_DNA"/>
</dbReference>
<organism evidence="1 2">
    <name type="scientific">Parabacteroides chinchillae</name>
    <dbReference type="NCBI Taxonomy" id="871327"/>
    <lineage>
        <taxon>Bacteria</taxon>
        <taxon>Pseudomonadati</taxon>
        <taxon>Bacteroidota</taxon>
        <taxon>Bacteroidia</taxon>
        <taxon>Bacteroidales</taxon>
        <taxon>Tannerellaceae</taxon>
        <taxon>Parabacteroides</taxon>
    </lineage>
</organism>
<dbReference type="Proteomes" id="UP000236725">
    <property type="component" value="Unassembled WGS sequence"/>
</dbReference>
<gene>
    <name evidence="1" type="ORF">SAMN05444001_11421</name>
</gene>
<reference evidence="1 2" key="1">
    <citation type="submission" date="2016-10" db="EMBL/GenBank/DDBJ databases">
        <authorList>
            <person name="Varghese N."/>
            <person name="Submissions S."/>
        </authorList>
    </citation>
    <scope>NUCLEOTIDE SEQUENCE [LARGE SCALE GENOMIC DNA]</scope>
    <source>
        <strain evidence="1 2">DSM 29073</strain>
    </source>
</reference>
<dbReference type="AlphaFoldDB" id="A0A8G2BXP8"/>